<accession>A0ABU8JF80</accession>
<dbReference type="EMBL" id="JBBBNY010000018">
    <property type="protein sequence ID" value="MEI7038233.1"/>
    <property type="molecule type" value="Genomic_DNA"/>
</dbReference>
<proteinExistence type="predicted"/>
<dbReference type="Pfam" id="PF00583">
    <property type="entry name" value="Acetyltransf_1"/>
    <property type="match status" value="1"/>
</dbReference>
<evidence type="ECO:0000256" key="1">
    <source>
        <dbReference type="SAM" id="MobiDB-lite"/>
    </source>
</evidence>
<dbReference type="InterPro" id="IPR000182">
    <property type="entry name" value="GNAT_dom"/>
</dbReference>
<keyword evidence="4" id="KW-1185">Reference proteome</keyword>
<evidence type="ECO:0000313" key="4">
    <source>
        <dbReference type="Proteomes" id="UP001381174"/>
    </source>
</evidence>
<dbReference type="RefSeq" id="WP_336808874.1">
    <property type="nucleotide sequence ID" value="NZ_JBBBNY010000018.1"/>
</dbReference>
<protein>
    <submittedName>
        <fullName evidence="3">GNAT family N-acetyltransferase</fullName>
    </submittedName>
</protein>
<sequence length="200" mass="22619">MMPAFDFASPTRNATLPPRSSERFAHAHPLPESGEPVVTHDGRVLLMRPIEPRDVAALRRCFKRLPAEDIRRRFMHSLSELPEPMAQRLCRIDPATEAAYVLIDDRVMPAELRGVGRIFIDEATDSAEFSVLVERDWTRQGLGAALMQRLVASCRERGLAELWGYVLVENRPMLRLCSDLGFTTRMVPDEPGVAQITLRL</sequence>
<evidence type="ECO:0000259" key="2">
    <source>
        <dbReference type="PROSITE" id="PS51186"/>
    </source>
</evidence>
<dbReference type="CDD" id="cd04301">
    <property type="entry name" value="NAT_SF"/>
    <property type="match status" value="1"/>
</dbReference>
<organism evidence="3 4">
    <name type="scientific">Fulvimonas yonginensis</name>
    <dbReference type="NCBI Taxonomy" id="1495200"/>
    <lineage>
        <taxon>Bacteria</taxon>
        <taxon>Pseudomonadati</taxon>
        <taxon>Pseudomonadota</taxon>
        <taxon>Gammaproteobacteria</taxon>
        <taxon>Lysobacterales</taxon>
        <taxon>Rhodanobacteraceae</taxon>
        <taxon>Fulvimonas</taxon>
    </lineage>
</organism>
<dbReference type="SUPFAM" id="SSF55729">
    <property type="entry name" value="Acyl-CoA N-acyltransferases (Nat)"/>
    <property type="match status" value="1"/>
</dbReference>
<gene>
    <name evidence="3" type="ORF">WAT24_15870</name>
</gene>
<evidence type="ECO:0000313" key="3">
    <source>
        <dbReference type="EMBL" id="MEI7038233.1"/>
    </source>
</evidence>
<dbReference type="Gene3D" id="3.40.630.30">
    <property type="match status" value="1"/>
</dbReference>
<comment type="caution">
    <text evidence="3">The sequence shown here is derived from an EMBL/GenBank/DDBJ whole genome shotgun (WGS) entry which is preliminary data.</text>
</comment>
<dbReference type="InterPro" id="IPR016181">
    <property type="entry name" value="Acyl_CoA_acyltransferase"/>
</dbReference>
<dbReference type="PROSITE" id="PS51186">
    <property type="entry name" value="GNAT"/>
    <property type="match status" value="1"/>
</dbReference>
<feature type="region of interest" description="Disordered" evidence="1">
    <location>
        <begin position="1"/>
        <end position="33"/>
    </location>
</feature>
<dbReference type="Proteomes" id="UP001381174">
    <property type="component" value="Unassembled WGS sequence"/>
</dbReference>
<feature type="domain" description="N-acetyltransferase" evidence="2">
    <location>
        <begin position="45"/>
        <end position="200"/>
    </location>
</feature>
<name>A0ABU8JF80_9GAMM</name>
<reference evidence="3 4" key="1">
    <citation type="journal article" date="2014" name="Int. J. Syst. Evol. Microbiol.">
        <title>Fulvimonas yonginensis sp. nov., isolated from greenhouse soil, and emended description of the genus Fulvimonas.</title>
        <authorList>
            <person name="Ahn J.H."/>
            <person name="Kim S.J."/>
            <person name="Weon H.Y."/>
            <person name="Hong S.B."/>
            <person name="Seok S.J."/>
            <person name="Kwon S.W."/>
        </authorList>
    </citation>
    <scope>NUCLEOTIDE SEQUENCE [LARGE SCALE GENOMIC DNA]</scope>
    <source>
        <strain evidence="3 4">KACC 16952</strain>
    </source>
</reference>